<dbReference type="InterPro" id="IPR041440">
    <property type="entry name" value="HypF_C"/>
</dbReference>
<evidence type="ECO:0000256" key="2">
    <source>
        <dbReference type="ARBA" id="ARBA00008097"/>
    </source>
</evidence>
<dbReference type="SUPFAM" id="SSF55821">
    <property type="entry name" value="YrdC/RibB"/>
    <property type="match status" value="1"/>
</dbReference>
<evidence type="ECO:0000256" key="1">
    <source>
        <dbReference type="ARBA" id="ARBA00004711"/>
    </source>
</evidence>
<evidence type="ECO:0000256" key="9">
    <source>
        <dbReference type="ARBA" id="ARBA00075001"/>
    </source>
</evidence>
<evidence type="ECO:0000256" key="4">
    <source>
        <dbReference type="ARBA" id="ARBA00022723"/>
    </source>
</evidence>
<dbReference type="GO" id="GO:0051604">
    <property type="term" value="P:protein maturation"/>
    <property type="evidence" value="ECO:0007669"/>
    <property type="project" value="TreeGrafter"/>
</dbReference>
<evidence type="ECO:0000256" key="7">
    <source>
        <dbReference type="ARBA" id="ARBA00048220"/>
    </source>
</evidence>
<dbReference type="Proteomes" id="UP000494249">
    <property type="component" value="Unassembled WGS sequence"/>
</dbReference>
<organism evidence="14 15">
    <name type="scientific">Paraburkholderia phenoliruptrix</name>
    <dbReference type="NCBI Taxonomy" id="252970"/>
    <lineage>
        <taxon>Bacteria</taxon>
        <taxon>Pseudomonadati</taxon>
        <taxon>Pseudomonadota</taxon>
        <taxon>Betaproteobacteria</taxon>
        <taxon>Burkholderiales</taxon>
        <taxon>Burkholderiaceae</taxon>
        <taxon>Paraburkholderia</taxon>
    </lineage>
</organism>
<name>A0A6J5CPH5_9BURK</name>
<evidence type="ECO:0000256" key="8">
    <source>
        <dbReference type="ARBA" id="ARBA00072168"/>
    </source>
</evidence>
<dbReference type="PANTHER" id="PTHR42959">
    <property type="entry name" value="CARBAMOYLTRANSFERASE"/>
    <property type="match status" value="1"/>
</dbReference>
<gene>
    <name evidence="14" type="primary">hypF_2</name>
    <name evidence="14" type="ORF">LMG22037_06393</name>
</gene>
<dbReference type="GO" id="GO:0008270">
    <property type="term" value="F:zinc ion binding"/>
    <property type="evidence" value="ECO:0007669"/>
    <property type="project" value="UniProtKB-KW"/>
</dbReference>
<dbReference type="Gene3D" id="3.90.870.40">
    <property type="match status" value="1"/>
</dbReference>
<dbReference type="InterPro" id="IPR017945">
    <property type="entry name" value="DHBP_synth_RibB-like_a/b_dom"/>
</dbReference>
<sequence length="479" mass="51770">MPHPPSQPSTVCGTLPVLVMTSGNVSGHPIAYRNEEALARLFEVCDRVLLHNRDISVRIDDSVVRCSSHPDLPEPQISFLRRARGFAPYSIETAQPLAPVLAYGAELKTTVALAGPGRVYVSQHVGDLSNDEALRSHQGIAAHLADLYALAPELAACDLHPSFHSTRLAALAYARCEQVQHHHAHMAACMAENGLAGPAIGVIFDGTGYGPDGTIWGGEFFVGDALEVRRTGHLRPLSLLGGDKAVREPVRTALALALESFDGDVAVLSQVPVLAALEKQARQVYTKMWQNHINVTRATSMGRLFDGVAALTGICTKAEYEAQGPIELEGLLGRDLAMSEPYEYGTDESADVDFELDYRPLVRQIVADVSAGVAPATISRRFHSTLVHAIAALCGRLRDTYSLDTVVLSGGVFVNEFLLVNSLLELRRTGFDVHCHREVPTNDGGISLGQVVVASARCRSDRPDSSMKTISRRSLAHFF</sequence>
<feature type="domain" description="Carbamoyltransferase Kae1-like" evidence="13">
    <location>
        <begin position="201"/>
        <end position="450"/>
    </location>
</feature>
<feature type="domain" description="YrdC-like" evidence="11">
    <location>
        <begin position="17"/>
        <end position="69"/>
    </location>
</feature>
<protein>
    <recommendedName>
        <fullName evidence="8">Carbamoyltransferase HypF</fullName>
    </recommendedName>
    <alternativeName>
        <fullName evidence="9">Carbamoyl phosphate-converting enzyme HypF</fullName>
    </alternativeName>
    <alternativeName>
        <fullName evidence="10">[NiFe]-hydrogenase maturation factor HypF</fullName>
    </alternativeName>
</protein>
<keyword evidence="5" id="KW-0863">Zinc-finger</keyword>
<dbReference type="GO" id="GO:0003725">
    <property type="term" value="F:double-stranded RNA binding"/>
    <property type="evidence" value="ECO:0007669"/>
    <property type="project" value="InterPro"/>
</dbReference>
<dbReference type="InterPro" id="IPR055128">
    <property type="entry name" value="HypF_C_2"/>
</dbReference>
<dbReference type="AlphaFoldDB" id="A0A6J5CPH5"/>
<keyword evidence="6" id="KW-0862">Zinc</keyword>
<dbReference type="GO" id="GO:0016874">
    <property type="term" value="F:ligase activity"/>
    <property type="evidence" value="ECO:0007669"/>
    <property type="project" value="UniProtKB-KW"/>
</dbReference>
<evidence type="ECO:0000313" key="15">
    <source>
        <dbReference type="Proteomes" id="UP000494249"/>
    </source>
</evidence>
<dbReference type="InterPro" id="IPR006070">
    <property type="entry name" value="Sua5-like_dom"/>
</dbReference>
<comment type="catalytic activity">
    <reaction evidence="7">
        <text>C-terminal L-cysteinyl-[HypE protein] + carbamoyl phosphate + ATP + H2O = C-terminal S-carboxamide-L-cysteinyl-[HypE protein] + AMP + phosphate + diphosphate + H(+)</text>
        <dbReference type="Rhea" id="RHEA:55636"/>
        <dbReference type="Rhea" id="RHEA-COMP:14247"/>
        <dbReference type="Rhea" id="RHEA-COMP:14392"/>
        <dbReference type="ChEBI" id="CHEBI:15377"/>
        <dbReference type="ChEBI" id="CHEBI:15378"/>
        <dbReference type="ChEBI" id="CHEBI:30616"/>
        <dbReference type="ChEBI" id="CHEBI:33019"/>
        <dbReference type="ChEBI" id="CHEBI:43474"/>
        <dbReference type="ChEBI" id="CHEBI:58228"/>
        <dbReference type="ChEBI" id="CHEBI:76913"/>
        <dbReference type="ChEBI" id="CHEBI:139126"/>
        <dbReference type="ChEBI" id="CHEBI:456215"/>
    </reaction>
</comment>
<evidence type="ECO:0000259" key="11">
    <source>
        <dbReference type="Pfam" id="PF01300"/>
    </source>
</evidence>
<dbReference type="Pfam" id="PF22521">
    <property type="entry name" value="HypF_C_2"/>
    <property type="match status" value="1"/>
</dbReference>
<proteinExistence type="inferred from homology"/>
<dbReference type="Gene3D" id="3.30.420.360">
    <property type="match status" value="1"/>
</dbReference>
<evidence type="ECO:0000259" key="13">
    <source>
        <dbReference type="Pfam" id="PF22521"/>
    </source>
</evidence>
<dbReference type="InterPro" id="IPR051060">
    <property type="entry name" value="Carbamoyltrans_HypF-like"/>
</dbReference>
<keyword evidence="3 14" id="KW-0436">Ligase</keyword>
<reference evidence="14 15" key="1">
    <citation type="submission" date="2020-04" db="EMBL/GenBank/DDBJ databases">
        <authorList>
            <person name="De Canck E."/>
        </authorList>
    </citation>
    <scope>NUCLEOTIDE SEQUENCE [LARGE SCALE GENOMIC DNA]</scope>
    <source>
        <strain evidence="14 15">LMG 22037</strain>
    </source>
</reference>
<feature type="domain" description="HypF Kae1-like" evidence="12">
    <location>
        <begin position="98"/>
        <end position="192"/>
    </location>
</feature>
<keyword evidence="14" id="KW-0808">Transferase</keyword>
<comment type="similarity">
    <text evidence="2">Belongs to the carbamoyltransferase HypF family.</text>
</comment>
<evidence type="ECO:0000256" key="3">
    <source>
        <dbReference type="ARBA" id="ARBA00022598"/>
    </source>
</evidence>
<evidence type="ECO:0000256" key="6">
    <source>
        <dbReference type="ARBA" id="ARBA00022833"/>
    </source>
</evidence>
<evidence type="ECO:0000313" key="14">
    <source>
        <dbReference type="EMBL" id="CAB3740550.1"/>
    </source>
</evidence>
<dbReference type="Pfam" id="PF17788">
    <property type="entry name" value="HypF_C"/>
    <property type="match status" value="1"/>
</dbReference>
<dbReference type="Pfam" id="PF01300">
    <property type="entry name" value="Sua5_yciO_yrdC"/>
    <property type="match status" value="1"/>
</dbReference>
<accession>A0A6J5CPH5</accession>
<dbReference type="EMBL" id="CADIKB010000066">
    <property type="protein sequence ID" value="CAB3740550.1"/>
    <property type="molecule type" value="Genomic_DNA"/>
</dbReference>
<comment type="pathway">
    <text evidence="1">Protein modification; [NiFe] hydrogenase maturation.</text>
</comment>
<dbReference type="GO" id="GO:0016743">
    <property type="term" value="F:carboxyl- or carbamoyltransferase activity"/>
    <property type="evidence" value="ECO:0007669"/>
    <property type="project" value="TreeGrafter"/>
</dbReference>
<evidence type="ECO:0000256" key="5">
    <source>
        <dbReference type="ARBA" id="ARBA00022771"/>
    </source>
</evidence>
<dbReference type="PANTHER" id="PTHR42959:SF1">
    <property type="entry name" value="CARBAMOYLTRANSFERASE HYPF"/>
    <property type="match status" value="1"/>
</dbReference>
<keyword evidence="4" id="KW-0479">Metal-binding</keyword>
<dbReference type="FunFam" id="3.30.420.40:FF:000124">
    <property type="entry name" value="Carbamoyltransferase HypF"/>
    <property type="match status" value="1"/>
</dbReference>
<dbReference type="Gene3D" id="3.30.420.40">
    <property type="match status" value="1"/>
</dbReference>
<evidence type="ECO:0000259" key="12">
    <source>
        <dbReference type="Pfam" id="PF17788"/>
    </source>
</evidence>
<evidence type="ECO:0000256" key="10">
    <source>
        <dbReference type="ARBA" id="ARBA00078219"/>
    </source>
</evidence>